<sequence>MRPARRRGSLGGAMTSSKNNPSAGDIAREALLSIPNPLGRFPGPLRIPEVRGMHHYLSGEAFFVALKNEVEQLVRSAPEDHDILVQAFNVFFREIRYVEPHTIVFRGALNSGQDASVIAHFSQCVAHVVYLPKAGPERVIAGFWRDPAGG</sequence>
<feature type="region of interest" description="Disordered" evidence="1">
    <location>
        <begin position="1"/>
        <end position="23"/>
    </location>
</feature>
<accession>A0A178IJG4</accession>
<dbReference type="Proteomes" id="UP000078486">
    <property type="component" value="Unassembled WGS sequence"/>
</dbReference>
<name>A0A178IJG4_9BACT</name>
<evidence type="ECO:0000313" key="2">
    <source>
        <dbReference type="EMBL" id="OAM89319.1"/>
    </source>
</evidence>
<dbReference type="STRING" id="1184151.AW736_13795"/>
<proteinExistence type="predicted"/>
<organism evidence="2 3">
    <name type="scientific">Termitidicoccus mucosus</name>
    <dbReference type="NCBI Taxonomy" id="1184151"/>
    <lineage>
        <taxon>Bacteria</taxon>
        <taxon>Pseudomonadati</taxon>
        <taxon>Verrucomicrobiota</taxon>
        <taxon>Opitutia</taxon>
        <taxon>Opitutales</taxon>
        <taxon>Opitutaceae</taxon>
        <taxon>Termitidicoccus</taxon>
    </lineage>
</organism>
<evidence type="ECO:0000256" key="1">
    <source>
        <dbReference type="SAM" id="MobiDB-lite"/>
    </source>
</evidence>
<comment type="caution">
    <text evidence="2">The sequence shown here is derived from an EMBL/GenBank/DDBJ whole genome shotgun (WGS) entry which is preliminary data.</text>
</comment>
<dbReference type="AlphaFoldDB" id="A0A178IJG4"/>
<dbReference type="EMBL" id="LRRQ01000099">
    <property type="protein sequence ID" value="OAM89319.1"/>
    <property type="molecule type" value="Genomic_DNA"/>
</dbReference>
<keyword evidence="3" id="KW-1185">Reference proteome</keyword>
<gene>
    <name evidence="2" type="ORF">AW736_13795</name>
</gene>
<evidence type="ECO:0000313" key="3">
    <source>
        <dbReference type="Proteomes" id="UP000078486"/>
    </source>
</evidence>
<reference evidence="2 3" key="1">
    <citation type="submission" date="2016-01" db="EMBL/GenBank/DDBJ databases">
        <title>High potential of lignocellulose degradation of a new Verrucomicrobia species.</title>
        <authorList>
            <person name="Wang Y."/>
            <person name="Shi Y."/>
            <person name="Qiu Z."/>
            <person name="Liu S."/>
            <person name="Yang H."/>
        </authorList>
    </citation>
    <scope>NUCLEOTIDE SEQUENCE [LARGE SCALE GENOMIC DNA]</scope>
    <source>
        <strain evidence="2 3">TSB47</strain>
    </source>
</reference>
<protein>
    <submittedName>
        <fullName evidence="2">Uncharacterized protein</fullName>
    </submittedName>
</protein>